<accession>A0A978UDP8</accession>
<dbReference type="SUPFAM" id="SSF57850">
    <property type="entry name" value="RING/U-box"/>
    <property type="match status" value="1"/>
</dbReference>
<name>A0A978UDP8_ZIZJJ</name>
<dbReference type="GO" id="GO:0008270">
    <property type="term" value="F:zinc ion binding"/>
    <property type="evidence" value="ECO:0007669"/>
    <property type="project" value="UniProtKB-KW"/>
</dbReference>
<organism evidence="4 5">
    <name type="scientific">Ziziphus jujuba var. spinosa</name>
    <dbReference type="NCBI Taxonomy" id="714518"/>
    <lineage>
        <taxon>Eukaryota</taxon>
        <taxon>Viridiplantae</taxon>
        <taxon>Streptophyta</taxon>
        <taxon>Embryophyta</taxon>
        <taxon>Tracheophyta</taxon>
        <taxon>Spermatophyta</taxon>
        <taxon>Magnoliopsida</taxon>
        <taxon>eudicotyledons</taxon>
        <taxon>Gunneridae</taxon>
        <taxon>Pentapetalae</taxon>
        <taxon>rosids</taxon>
        <taxon>fabids</taxon>
        <taxon>Rosales</taxon>
        <taxon>Rhamnaceae</taxon>
        <taxon>Paliureae</taxon>
        <taxon>Ziziphus</taxon>
    </lineage>
</organism>
<evidence type="ECO:0000259" key="3">
    <source>
        <dbReference type="PROSITE" id="PS50089"/>
    </source>
</evidence>
<dbReference type="EMBL" id="JAEACU010000012">
    <property type="protein sequence ID" value="KAH7512891.1"/>
    <property type="molecule type" value="Genomic_DNA"/>
</dbReference>
<protein>
    <recommendedName>
        <fullName evidence="3">RING-type domain-containing protein</fullName>
    </recommendedName>
</protein>
<evidence type="ECO:0000313" key="5">
    <source>
        <dbReference type="Proteomes" id="UP000813462"/>
    </source>
</evidence>
<dbReference type="OrthoDB" id="1049337at2759"/>
<keyword evidence="1" id="KW-0862">Zinc</keyword>
<dbReference type="PANTHER" id="PTHR45676">
    <property type="entry name" value="RING-H2 FINGER PROTEIN ATL51-RELATED"/>
    <property type="match status" value="1"/>
</dbReference>
<proteinExistence type="predicted"/>
<feature type="region of interest" description="Disordered" evidence="2">
    <location>
        <begin position="16"/>
        <end position="37"/>
    </location>
</feature>
<dbReference type="PANTHER" id="PTHR45676:SF41">
    <property type="entry name" value="RING-H2 FINGER PROTEIN ATL66"/>
    <property type="match status" value="1"/>
</dbReference>
<dbReference type="AlphaFoldDB" id="A0A978UDP8"/>
<dbReference type="InterPro" id="IPR001841">
    <property type="entry name" value="Znf_RING"/>
</dbReference>
<keyword evidence="1" id="KW-0863">Zinc-finger</keyword>
<dbReference type="InterPro" id="IPR013083">
    <property type="entry name" value="Znf_RING/FYVE/PHD"/>
</dbReference>
<keyword evidence="1" id="KW-0479">Metal-binding</keyword>
<sequence>MVKVAAVNVSVDREKQVAGQLNRQQEEEEEPKSSSSSTLDMCLKIKVHIFSGDDLIYESPINPITIRSISLPCHSNIQNPTLLRSSIESSLSSLNESPELLCAKDLLLRPIQILDEHQPVCIIDLVAQRVASSASFSSSSSLNNSNFNSNSDLFGMFHFVAHVEIVSVLTGIAPQMGLIFKRDLKKFNAIDELKKQAFHVASSSSSSSSAKQEDEGLLVGDCSICLQDLSATGIDLIRLPNCSHVFHLKCILSWLKKSDFCPLCRDLCLQKS</sequence>
<evidence type="ECO:0000256" key="1">
    <source>
        <dbReference type="PROSITE-ProRule" id="PRU00175"/>
    </source>
</evidence>
<dbReference type="Pfam" id="PF13639">
    <property type="entry name" value="zf-RING_2"/>
    <property type="match status" value="1"/>
</dbReference>
<dbReference type="Proteomes" id="UP000813462">
    <property type="component" value="Unassembled WGS sequence"/>
</dbReference>
<dbReference type="SMART" id="SM00184">
    <property type="entry name" value="RING"/>
    <property type="match status" value="1"/>
</dbReference>
<dbReference type="Gene3D" id="3.30.40.10">
    <property type="entry name" value="Zinc/RING finger domain, C3HC4 (zinc finger)"/>
    <property type="match status" value="1"/>
</dbReference>
<evidence type="ECO:0000313" key="4">
    <source>
        <dbReference type="EMBL" id="KAH7512891.1"/>
    </source>
</evidence>
<reference evidence="4" key="1">
    <citation type="journal article" date="2021" name="Front. Plant Sci.">
        <title>Chromosome-Scale Genome Assembly for Chinese Sour Jujube and Insights Into Its Genome Evolution and Domestication Signature.</title>
        <authorList>
            <person name="Shen L.-Y."/>
            <person name="Luo H."/>
            <person name="Wang X.-L."/>
            <person name="Wang X.-M."/>
            <person name="Qiu X.-J."/>
            <person name="Liu H."/>
            <person name="Zhou S.-S."/>
            <person name="Jia K.-H."/>
            <person name="Nie S."/>
            <person name="Bao Y.-T."/>
            <person name="Zhang R.-G."/>
            <person name="Yun Q.-Z."/>
            <person name="Chai Y.-H."/>
            <person name="Lu J.-Y."/>
            <person name="Li Y."/>
            <person name="Zhao S.-W."/>
            <person name="Mao J.-F."/>
            <person name="Jia S.-G."/>
            <person name="Mao Y.-M."/>
        </authorList>
    </citation>
    <scope>NUCLEOTIDE SEQUENCE</scope>
    <source>
        <strain evidence="4">AT0</strain>
        <tissue evidence="4">Leaf</tissue>
    </source>
</reference>
<comment type="caution">
    <text evidence="4">The sequence shown here is derived from an EMBL/GenBank/DDBJ whole genome shotgun (WGS) entry which is preliminary data.</text>
</comment>
<gene>
    <name evidence="4" type="ORF">FEM48_Zijuj12G0138300</name>
</gene>
<dbReference type="PROSITE" id="PS50089">
    <property type="entry name" value="ZF_RING_2"/>
    <property type="match status" value="1"/>
</dbReference>
<evidence type="ECO:0000256" key="2">
    <source>
        <dbReference type="SAM" id="MobiDB-lite"/>
    </source>
</evidence>
<feature type="domain" description="RING-type" evidence="3">
    <location>
        <begin position="222"/>
        <end position="265"/>
    </location>
</feature>